<dbReference type="AlphaFoldDB" id="A0AAJ0HUF0"/>
<evidence type="ECO:0000313" key="1">
    <source>
        <dbReference type="EMBL" id="KAK3363097.1"/>
    </source>
</evidence>
<sequence>MTSYLPSCLFSTPPVSDPPVSFYPTSALPPRPGLGAAELVDKVGLARACPVMHASASSWPKAPKRNSPPPVTPSHHPSCFLLIYLRVSRLTPEIGQIELKSKESKRQGFLRVSLSSSTRRQSSRPRSRYCFLKRPVLCSLQSQLWFDSGKITGSPVTTVQATPFRRSALTWLRSSTPFPERPRTEPPNSCPATTSACICRGATNCAAP</sequence>
<reference evidence="1" key="2">
    <citation type="submission" date="2023-06" db="EMBL/GenBank/DDBJ databases">
        <authorList>
            <consortium name="Lawrence Berkeley National Laboratory"/>
            <person name="Haridas S."/>
            <person name="Hensen N."/>
            <person name="Bonometti L."/>
            <person name="Westerberg I."/>
            <person name="Brannstrom I.O."/>
            <person name="Guillou S."/>
            <person name="Cros-Aarteil S."/>
            <person name="Calhoun S."/>
            <person name="Kuo A."/>
            <person name="Mondo S."/>
            <person name="Pangilinan J."/>
            <person name="Riley R."/>
            <person name="Labutti K."/>
            <person name="Andreopoulos B."/>
            <person name="Lipzen A."/>
            <person name="Chen C."/>
            <person name="Yanf M."/>
            <person name="Daum C."/>
            <person name="Ng V."/>
            <person name="Clum A."/>
            <person name="Steindorff A."/>
            <person name="Ohm R."/>
            <person name="Martin F."/>
            <person name="Silar P."/>
            <person name="Natvig D."/>
            <person name="Lalanne C."/>
            <person name="Gautier V."/>
            <person name="Ament-Velasquez S.L."/>
            <person name="Kruys A."/>
            <person name="Hutchinson M.I."/>
            <person name="Powell A.J."/>
            <person name="Barry K."/>
            <person name="Miller A.N."/>
            <person name="Grigoriev I.V."/>
            <person name="Debuchy R."/>
            <person name="Gladieux P."/>
            <person name="Thoren M.H."/>
            <person name="Johannesson H."/>
        </authorList>
    </citation>
    <scope>NUCLEOTIDE SEQUENCE</scope>
    <source>
        <strain evidence="1">CBS 955.72</strain>
    </source>
</reference>
<name>A0AAJ0HUF0_9PEZI</name>
<dbReference type="EMBL" id="JAUIQD010000001">
    <property type="protein sequence ID" value="KAK3363097.1"/>
    <property type="molecule type" value="Genomic_DNA"/>
</dbReference>
<evidence type="ECO:0000313" key="2">
    <source>
        <dbReference type="Proteomes" id="UP001275084"/>
    </source>
</evidence>
<dbReference type="Proteomes" id="UP001275084">
    <property type="component" value="Unassembled WGS sequence"/>
</dbReference>
<comment type="caution">
    <text evidence="1">The sequence shown here is derived from an EMBL/GenBank/DDBJ whole genome shotgun (WGS) entry which is preliminary data.</text>
</comment>
<gene>
    <name evidence="1" type="ORF">B0T25DRAFT_30228</name>
</gene>
<proteinExistence type="predicted"/>
<keyword evidence="2" id="KW-1185">Reference proteome</keyword>
<reference evidence="1" key="1">
    <citation type="journal article" date="2023" name="Mol. Phylogenet. Evol.">
        <title>Genome-scale phylogeny and comparative genomics of the fungal order Sordariales.</title>
        <authorList>
            <person name="Hensen N."/>
            <person name="Bonometti L."/>
            <person name="Westerberg I."/>
            <person name="Brannstrom I.O."/>
            <person name="Guillou S."/>
            <person name="Cros-Aarteil S."/>
            <person name="Calhoun S."/>
            <person name="Haridas S."/>
            <person name="Kuo A."/>
            <person name="Mondo S."/>
            <person name="Pangilinan J."/>
            <person name="Riley R."/>
            <person name="LaButti K."/>
            <person name="Andreopoulos B."/>
            <person name="Lipzen A."/>
            <person name="Chen C."/>
            <person name="Yan M."/>
            <person name="Daum C."/>
            <person name="Ng V."/>
            <person name="Clum A."/>
            <person name="Steindorff A."/>
            <person name="Ohm R.A."/>
            <person name="Martin F."/>
            <person name="Silar P."/>
            <person name="Natvig D.O."/>
            <person name="Lalanne C."/>
            <person name="Gautier V."/>
            <person name="Ament-Velasquez S.L."/>
            <person name="Kruys A."/>
            <person name="Hutchinson M.I."/>
            <person name="Powell A.J."/>
            <person name="Barry K."/>
            <person name="Miller A.N."/>
            <person name="Grigoriev I.V."/>
            <person name="Debuchy R."/>
            <person name="Gladieux P."/>
            <person name="Hiltunen Thoren M."/>
            <person name="Johannesson H."/>
        </authorList>
    </citation>
    <scope>NUCLEOTIDE SEQUENCE</scope>
    <source>
        <strain evidence="1">CBS 955.72</strain>
    </source>
</reference>
<accession>A0AAJ0HUF0</accession>
<organism evidence="1 2">
    <name type="scientific">Lasiosphaeria hispida</name>
    <dbReference type="NCBI Taxonomy" id="260671"/>
    <lineage>
        <taxon>Eukaryota</taxon>
        <taxon>Fungi</taxon>
        <taxon>Dikarya</taxon>
        <taxon>Ascomycota</taxon>
        <taxon>Pezizomycotina</taxon>
        <taxon>Sordariomycetes</taxon>
        <taxon>Sordariomycetidae</taxon>
        <taxon>Sordariales</taxon>
        <taxon>Lasiosphaeriaceae</taxon>
        <taxon>Lasiosphaeria</taxon>
    </lineage>
</organism>
<protein>
    <submittedName>
        <fullName evidence="1">Uncharacterized protein</fullName>
    </submittedName>
</protein>